<feature type="region of interest" description="Disordered" evidence="1">
    <location>
        <begin position="75"/>
        <end position="110"/>
    </location>
</feature>
<comment type="caution">
    <text evidence="2">The sequence shown here is derived from an EMBL/GenBank/DDBJ whole genome shotgun (WGS) entry which is preliminary data.</text>
</comment>
<dbReference type="AlphaFoldDB" id="A0AAE0MR14"/>
<evidence type="ECO:0000313" key="2">
    <source>
        <dbReference type="EMBL" id="KAK3342973.1"/>
    </source>
</evidence>
<proteinExistence type="predicted"/>
<reference evidence="2" key="2">
    <citation type="submission" date="2023-06" db="EMBL/GenBank/DDBJ databases">
        <authorList>
            <consortium name="Lawrence Berkeley National Laboratory"/>
            <person name="Haridas S."/>
            <person name="Hensen N."/>
            <person name="Bonometti L."/>
            <person name="Westerberg I."/>
            <person name="Brannstrom I.O."/>
            <person name="Guillou S."/>
            <person name="Cros-Aarteil S."/>
            <person name="Calhoun S."/>
            <person name="Kuo A."/>
            <person name="Mondo S."/>
            <person name="Pangilinan J."/>
            <person name="Riley R."/>
            <person name="Labutti K."/>
            <person name="Andreopoulos B."/>
            <person name="Lipzen A."/>
            <person name="Chen C."/>
            <person name="Yanf M."/>
            <person name="Daum C."/>
            <person name="Ng V."/>
            <person name="Clum A."/>
            <person name="Steindorff A."/>
            <person name="Ohm R."/>
            <person name="Martin F."/>
            <person name="Silar P."/>
            <person name="Natvig D."/>
            <person name="Lalanne C."/>
            <person name="Gautier V."/>
            <person name="Ament-Velasquez S.L."/>
            <person name="Kruys A."/>
            <person name="Hutchinson M.I."/>
            <person name="Powell A.J."/>
            <person name="Barry K."/>
            <person name="Miller A.N."/>
            <person name="Grigoriev I.V."/>
            <person name="Debuchy R."/>
            <person name="Gladieux P."/>
            <person name="Thoren M.H."/>
            <person name="Johannesson H."/>
        </authorList>
    </citation>
    <scope>NUCLEOTIDE SEQUENCE</scope>
    <source>
        <strain evidence="2">CBS 560.94</strain>
    </source>
</reference>
<evidence type="ECO:0000313" key="3">
    <source>
        <dbReference type="Proteomes" id="UP001278500"/>
    </source>
</evidence>
<sequence>MEMFERGLHFLMYLYTPATAMALPVANDVSFHHLRVAARKALAWPMRGPFFGRSLLEPSVARGPPRLLARQCQRRTPAPPAGQGVFRGTAGQERSTALPSACPAHPSGSSDDGFCEGPECCSSHMTRGTSSRFHFQVLPVPPVIQSWL</sequence>
<reference evidence="2" key="1">
    <citation type="journal article" date="2023" name="Mol. Phylogenet. Evol.">
        <title>Genome-scale phylogeny and comparative genomics of the fungal order Sordariales.</title>
        <authorList>
            <person name="Hensen N."/>
            <person name="Bonometti L."/>
            <person name="Westerberg I."/>
            <person name="Brannstrom I.O."/>
            <person name="Guillou S."/>
            <person name="Cros-Aarteil S."/>
            <person name="Calhoun S."/>
            <person name="Haridas S."/>
            <person name="Kuo A."/>
            <person name="Mondo S."/>
            <person name="Pangilinan J."/>
            <person name="Riley R."/>
            <person name="LaButti K."/>
            <person name="Andreopoulos B."/>
            <person name="Lipzen A."/>
            <person name="Chen C."/>
            <person name="Yan M."/>
            <person name="Daum C."/>
            <person name="Ng V."/>
            <person name="Clum A."/>
            <person name="Steindorff A."/>
            <person name="Ohm R.A."/>
            <person name="Martin F."/>
            <person name="Silar P."/>
            <person name="Natvig D.O."/>
            <person name="Lalanne C."/>
            <person name="Gautier V."/>
            <person name="Ament-Velasquez S.L."/>
            <person name="Kruys A."/>
            <person name="Hutchinson M.I."/>
            <person name="Powell A.J."/>
            <person name="Barry K."/>
            <person name="Miller A.N."/>
            <person name="Grigoriev I.V."/>
            <person name="Debuchy R."/>
            <person name="Gladieux P."/>
            <person name="Hiltunen Thoren M."/>
            <person name="Johannesson H."/>
        </authorList>
    </citation>
    <scope>NUCLEOTIDE SEQUENCE</scope>
    <source>
        <strain evidence="2">CBS 560.94</strain>
    </source>
</reference>
<protein>
    <submittedName>
        <fullName evidence="2">Uncharacterized protein</fullName>
    </submittedName>
</protein>
<dbReference type="RefSeq" id="XP_062680766.1">
    <property type="nucleotide sequence ID" value="XM_062822253.1"/>
</dbReference>
<dbReference type="Proteomes" id="UP001278500">
    <property type="component" value="Unassembled WGS sequence"/>
</dbReference>
<name>A0AAE0MR14_9PEZI</name>
<organism evidence="2 3">
    <name type="scientific">Neurospora tetraspora</name>
    <dbReference type="NCBI Taxonomy" id="94610"/>
    <lineage>
        <taxon>Eukaryota</taxon>
        <taxon>Fungi</taxon>
        <taxon>Dikarya</taxon>
        <taxon>Ascomycota</taxon>
        <taxon>Pezizomycotina</taxon>
        <taxon>Sordariomycetes</taxon>
        <taxon>Sordariomycetidae</taxon>
        <taxon>Sordariales</taxon>
        <taxon>Sordariaceae</taxon>
        <taxon>Neurospora</taxon>
    </lineage>
</organism>
<gene>
    <name evidence="2" type="ORF">B0H65DRAFT_235438</name>
</gene>
<keyword evidence="3" id="KW-1185">Reference proteome</keyword>
<dbReference type="EMBL" id="JAUEPP010000005">
    <property type="protein sequence ID" value="KAK3342973.1"/>
    <property type="molecule type" value="Genomic_DNA"/>
</dbReference>
<dbReference type="GeneID" id="87859407"/>
<accession>A0AAE0MR14</accession>
<evidence type="ECO:0000256" key="1">
    <source>
        <dbReference type="SAM" id="MobiDB-lite"/>
    </source>
</evidence>